<dbReference type="Proteomes" id="UP000198407">
    <property type="component" value="Unassembled WGS sequence"/>
</dbReference>
<dbReference type="Gene3D" id="2.40.50.250">
    <property type="entry name" value="bipa protein"/>
    <property type="match status" value="1"/>
</dbReference>
<evidence type="ECO:0000259" key="1">
    <source>
        <dbReference type="Pfam" id="PF21018"/>
    </source>
</evidence>
<dbReference type="FunFam" id="2.40.50.250:FF:000001">
    <property type="entry name" value="GTP-binding protein TypA"/>
    <property type="match status" value="1"/>
</dbReference>
<feature type="domain" description="TypA/BipA C-terminal" evidence="1">
    <location>
        <begin position="11"/>
        <end position="120"/>
    </location>
</feature>
<sequence>MKSGHMSGRLNGVLVSVETGKALTYSLETLQARGKLFVEHGQEIYNGQIVGLNSRDNDLGVNPTKGKKLDNMRASGKDETIALVPPVRFTLEQALEFIQDDELCEVTPKSIRLRKKILDEGERTRAAKKAKAN</sequence>
<dbReference type="EMBL" id="FZOL01000002">
    <property type="protein sequence ID" value="SNS00549.1"/>
    <property type="molecule type" value="Genomic_DNA"/>
</dbReference>
<dbReference type="InterPro" id="IPR048876">
    <property type="entry name" value="BipA_C"/>
</dbReference>
<proteinExistence type="predicted"/>
<organism evidence="2 3">
    <name type="scientific">Pseudomonas japonica</name>
    <dbReference type="NCBI Taxonomy" id="256466"/>
    <lineage>
        <taxon>Bacteria</taxon>
        <taxon>Pseudomonadati</taxon>
        <taxon>Pseudomonadota</taxon>
        <taxon>Gammaproteobacteria</taxon>
        <taxon>Pseudomonadales</taxon>
        <taxon>Pseudomonadaceae</taxon>
        <taxon>Pseudomonas</taxon>
    </lineage>
</organism>
<gene>
    <name evidence="2" type="ORF">SAMN05444352_102168</name>
</gene>
<dbReference type="Pfam" id="PF21018">
    <property type="entry name" value="BipA_C"/>
    <property type="match status" value="1"/>
</dbReference>
<name>A0A239AYH3_9PSED</name>
<evidence type="ECO:0000313" key="3">
    <source>
        <dbReference type="Proteomes" id="UP000198407"/>
    </source>
</evidence>
<dbReference type="InterPro" id="IPR042116">
    <property type="entry name" value="TypA/BipA_C"/>
</dbReference>
<dbReference type="Gene3D" id="3.30.70.870">
    <property type="entry name" value="Elongation Factor G (Translational Gtpase), domain 3"/>
    <property type="match status" value="1"/>
</dbReference>
<reference evidence="3" key="1">
    <citation type="submission" date="2017-06" db="EMBL/GenBank/DDBJ databases">
        <authorList>
            <person name="Varghese N."/>
            <person name="Submissions S."/>
        </authorList>
    </citation>
    <scope>NUCLEOTIDE SEQUENCE [LARGE SCALE GENOMIC DNA]</scope>
    <source>
        <strain evidence="3">DSM 22348</strain>
    </source>
</reference>
<dbReference type="AlphaFoldDB" id="A0A239AYH3"/>
<accession>A0A239AYH3</accession>
<protein>
    <recommendedName>
        <fullName evidence="1">TypA/BipA C-terminal domain-containing protein</fullName>
    </recommendedName>
</protein>
<keyword evidence="3" id="KW-1185">Reference proteome</keyword>
<evidence type="ECO:0000313" key="2">
    <source>
        <dbReference type="EMBL" id="SNS00549.1"/>
    </source>
</evidence>